<evidence type="ECO:0000256" key="2">
    <source>
        <dbReference type="ARBA" id="ARBA00009347"/>
    </source>
</evidence>
<accession>Q1YKN0</accession>
<dbReference type="AlphaFoldDB" id="Q1YKN0"/>
<dbReference type="GO" id="GO:0016627">
    <property type="term" value="F:oxidoreductase activity, acting on the CH-CH group of donors"/>
    <property type="evidence" value="ECO:0007669"/>
    <property type="project" value="InterPro"/>
</dbReference>
<evidence type="ECO:0000256" key="1">
    <source>
        <dbReference type="ARBA" id="ARBA00001974"/>
    </source>
</evidence>
<dbReference type="EC" id="1.3.99.41" evidence="8"/>
<evidence type="ECO:0000259" key="13">
    <source>
        <dbReference type="Pfam" id="PF02771"/>
    </source>
</evidence>
<sequence length="637" mass="68995">MTSTCHPHATSWGSVAVDRPLTFTSKLAISRRRSRRRNRMPTYQAPTEDTLFVLNDLLGFDRYNNLPGFADASPDVVEAILGEAGRIASEVLQPLNRVGDIEGCTRASDGSVTTPEGFKAAYDTFREGGWGSLPFDPEYGGQGLPHTLATAVSEYMSSANMAFAMYPGLTAGAIAAISVHGSNEQKQTYLPKMIDGSWTGTMNLTEPHCGTDLGLLRTKAVPQDDGSYRISGQKIFISAGEHDMADNIVHLVLARIEGAPEGVKGISLFIVPKFVLDADGNPGERNGVVCGSLEEKMGIHGNATCVMNYDDATGYLIGEADKGLRAMFTMMNEARLGVGVQGLAISEVAYQNAVTYARERIQGRSLSGAKAPEKKADPIIVHPDIRRILMTIRSINEAGRALVLWTALKGDLSHRADEEKDRQAADDWMGLMTPVIKGVLTDKGFDNAVMAQQVYGGHGYIGEWGMEQFVRDARIAQIYEGANGIQALDLVGRKLGLNGGRAVQSFFAEVGQFCEENRADEAMAPLTKALKKGLNDLQQATMWLMQNAMAKPDNAGAASTDYMHLFGLVAMGYMWGRMAKVAQEKIAAGANGRSEFMEKKLLTARFYMERVMPESAAHLARISTGADSMMAMDADAF</sequence>
<comment type="caution">
    <text evidence="15">The sequence shown here is derived from an EMBL/GenBank/DDBJ whole genome shotgun (WGS) entry which is preliminary data.</text>
</comment>
<evidence type="ECO:0000256" key="4">
    <source>
        <dbReference type="ARBA" id="ARBA00022827"/>
    </source>
</evidence>
<dbReference type="Gene3D" id="1.20.140.10">
    <property type="entry name" value="Butyryl-CoA Dehydrogenase, subunit A, domain 3"/>
    <property type="match status" value="1"/>
</dbReference>
<comment type="catalytic activity">
    <reaction evidence="6">
        <text>3-(methylsulfanyl)propanoyl-CoA + oxidized [electron-transfer flavoprotein] + H(+) = 3-(methylsulfanyl)acryloyl-CoA + reduced [electron-transfer flavoprotein]</text>
        <dbReference type="Rhea" id="RHEA:52612"/>
        <dbReference type="Rhea" id="RHEA-COMP:10685"/>
        <dbReference type="Rhea" id="RHEA-COMP:10686"/>
        <dbReference type="ChEBI" id="CHEBI:15378"/>
        <dbReference type="ChEBI" id="CHEBI:57692"/>
        <dbReference type="ChEBI" id="CHEBI:58307"/>
        <dbReference type="ChEBI" id="CHEBI:82815"/>
        <dbReference type="ChEBI" id="CHEBI:84994"/>
        <dbReference type="EC" id="1.3.99.41"/>
    </reaction>
    <physiologicalReaction direction="left-to-right" evidence="6">
        <dbReference type="Rhea" id="RHEA:52613"/>
    </physiologicalReaction>
</comment>
<evidence type="ECO:0000313" key="16">
    <source>
        <dbReference type="Proteomes" id="UP000000321"/>
    </source>
</evidence>
<dbReference type="PANTHER" id="PTHR42803:SF1">
    <property type="entry name" value="BROAD-SPECIFICITY LINEAR ACYL-COA DEHYDROGENASE FADE5"/>
    <property type="match status" value="1"/>
</dbReference>
<organism evidence="15 16">
    <name type="scientific">Aurantimonas manganoxydans (strain ATCC BAA-1229 / DSM 21871 / SI85-9A1)</name>
    <dbReference type="NCBI Taxonomy" id="287752"/>
    <lineage>
        <taxon>Bacteria</taxon>
        <taxon>Pseudomonadati</taxon>
        <taxon>Pseudomonadota</taxon>
        <taxon>Alphaproteobacteria</taxon>
        <taxon>Hyphomicrobiales</taxon>
        <taxon>Aurantimonadaceae</taxon>
        <taxon>Aurantimonas</taxon>
    </lineage>
</organism>
<feature type="domain" description="Acyl-CoA dehydrogenase/oxidase N-terminal" evidence="13">
    <location>
        <begin position="120"/>
        <end position="196"/>
    </location>
</feature>
<dbReference type="InterPro" id="IPR025878">
    <property type="entry name" value="Acyl-CoA_dh-like_C_dom"/>
</dbReference>
<dbReference type="InterPro" id="IPR037069">
    <property type="entry name" value="AcylCoA_DH/ox_N_sf"/>
</dbReference>
<dbReference type="Gene3D" id="1.10.540.10">
    <property type="entry name" value="Acyl-CoA dehydrogenase/oxidase, N-terminal domain"/>
    <property type="match status" value="1"/>
</dbReference>
<proteinExistence type="inferred from homology"/>
<feature type="domain" description="Acyl-CoA oxidase/dehydrogenase middle" evidence="12">
    <location>
        <begin position="202"/>
        <end position="311"/>
    </location>
</feature>
<evidence type="ECO:0000259" key="14">
    <source>
        <dbReference type="Pfam" id="PF12806"/>
    </source>
</evidence>
<evidence type="ECO:0000256" key="6">
    <source>
        <dbReference type="ARBA" id="ARBA00051388"/>
    </source>
</evidence>
<dbReference type="PANTHER" id="PTHR42803">
    <property type="entry name" value="ACYL-COA DEHYDROGENASE"/>
    <property type="match status" value="1"/>
</dbReference>
<keyword evidence="16" id="KW-1185">Reference proteome</keyword>
<dbReference type="Proteomes" id="UP000000321">
    <property type="component" value="Unassembled WGS sequence"/>
</dbReference>
<evidence type="ECO:0000256" key="7">
    <source>
        <dbReference type="ARBA" id="ARBA00058683"/>
    </source>
</evidence>
<dbReference type="Pfam" id="PF12806">
    <property type="entry name" value="Acyl-CoA_dh_C"/>
    <property type="match status" value="1"/>
</dbReference>
<dbReference type="InterPro" id="IPR006091">
    <property type="entry name" value="Acyl-CoA_Oxase/DH_mid-dom"/>
</dbReference>
<dbReference type="Pfam" id="PF00441">
    <property type="entry name" value="Acyl-CoA_dh_1"/>
    <property type="match status" value="1"/>
</dbReference>
<evidence type="ECO:0000256" key="9">
    <source>
        <dbReference type="ARBA" id="ARBA00069043"/>
    </source>
</evidence>
<name>Q1YKN0_AURMS</name>
<comment type="similarity">
    <text evidence="2 10">Belongs to the acyl-CoA dehydrogenase family.</text>
</comment>
<keyword evidence="3 10" id="KW-0285">Flavoprotein</keyword>
<dbReference type="InterPro" id="IPR052166">
    <property type="entry name" value="Diverse_Acyl-CoA_DH"/>
</dbReference>
<gene>
    <name evidence="15" type="ORF">SI859A1_00613</name>
</gene>
<dbReference type="SUPFAM" id="SSF56645">
    <property type="entry name" value="Acyl-CoA dehydrogenase NM domain-like"/>
    <property type="match status" value="1"/>
</dbReference>
<feature type="domain" description="Acyl-CoA dehydrogenase/oxidase C-terminal" evidence="11">
    <location>
        <begin position="321"/>
        <end position="490"/>
    </location>
</feature>
<evidence type="ECO:0000256" key="8">
    <source>
        <dbReference type="ARBA" id="ARBA00066694"/>
    </source>
</evidence>
<dbReference type="InterPro" id="IPR009075">
    <property type="entry name" value="AcylCo_DH/oxidase_C"/>
</dbReference>
<dbReference type="Pfam" id="PF02770">
    <property type="entry name" value="Acyl-CoA_dh_M"/>
    <property type="match status" value="1"/>
</dbReference>
<dbReference type="InterPro" id="IPR046373">
    <property type="entry name" value="Acyl-CoA_Oxase/DH_mid-dom_sf"/>
</dbReference>
<dbReference type="EMBL" id="AAPJ01000002">
    <property type="protein sequence ID" value="EAS50493.1"/>
    <property type="molecule type" value="Genomic_DNA"/>
</dbReference>
<reference evidence="15 16" key="1">
    <citation type="journal article" date="2008" name="Appl. Environ. Microbiol.">
        <title>Genomic insights into Mn(II) oxidation by the marine alphaproteobacterium Aurantimonas sp. strain SI85-9A1.</title>
        <authorList>
            <person name="Dick G.J."/>
            <person name="Podell S."/>
            <person name="Johnson H.A."/>
            <person name="Rivera-Espinoza Y."/>
            <person name="Bernier-Latmani R."/>
            <person name="McCarthy J.K."/>
            <person name="Torpey J.W."/>
            <person name="Clement B.G."/>
            <person name="Gaasterland T."/>
            <person name="Tebo B.M."/>
        </authorList>
    </citation>
    <scope>NUCLEOTIDE SEQUENCE [LARGE SCALE GENOMIC DNA]</scope>
    <source>
        <strain evidence="15 16">SI85-9A1</strain>
    </source>
</reference>
<dbReference type="Pfam" id="PF02771">
    <property type="entry name" value="Acyl-CoA_dh_N"/>
    <property type="match status" value="1"/>
</dbReference>
<evidence type="ECO:0000256" key="3">
    <source>
        <dbReference type="ARBA" id="ARBA00022630"/>
    </source>
</evidence>
<dbReference type="BioCyc" id="AURANTIMONAS:SI859A1_00613-MONOMER"/>
<evidence type="ECO:0000256" key="10">
    <source>
        <dbReference type="RuleBase" id="RU362125"/>
    </source>
</evidence>
<dbReference type="GO" id="GO:0050660">
    <property type="term" value="F:flavin adenine dinucleotide binding"/>
    <property type="evidence" value="ECO:0007669"/>
    <property type="project" value="InterPro"/>
</dbReference>
<dbReference type="InterPro" id="IPR036250">
    <property type="entry name" value="AcylCo_DH-like_C"/>
</dbReference>
<dbReference type="FunFam" id="2.40.110.10:FF:000031">
    <property type="entry name" value="Acyl-CoA dehydrogenase, putative"/>
    <property type="match status" value="1"/>
</dbReference>
<evidence type="ECO:0000259" key="11">
    <source>
        <dbReference type="Pfam" id="PF00441"/>
    </source>
</evidence>
<feature type="domain" description="Acetyl-CoA dehydrogenase-like C-terminal" evidence="14">
    <location>
        <begin position="506"/>
        <end position="633"/>
    </location>
</feature>
<comment type="function">
    <text evidence="7">Involved in the assimilation of dimethylsulphoniopropionate (DMSP), an important compound in the fixation of carbon in marine phytoplankton, by mediating the conversion of 3-(methylthio)propanoyl-CoA (MMPA-CoA) to 3-(methylthio)acryloyl-CoA (MTA-CoA).</text>
</comment>
<dbReference type="SUPFAM" id="SSF47203">
    <property type="entry name" value="Acyl-CoA dehydrogenase C-terminal domain-like"/>
    <property type="match status" value="1"/>
</dbReference>
<comment type="cofactor">
    <cofactor evidence="1 10">
        <name>FAD</name>
        <dbReference type="ChEBI" id="CHEBI:57692"/>
    </cofactor>
</comment>
<dbReference type="InterPro" id="IPR013786">
    <property type="entry name" value="AcylCoA_DH/ox_N"/>
</dbReference>
<evidence type="ECO:0000259" key="12">
    <source>
        <dbReference type="Pfam" id="PF02770"/>
    </source>
</evidence>
<keyword evidence="5 10" id="KW-0560">Oxidoreductase</keyword>
<keyword evidence="4 10" id="KW-0274">FAD</keyword>
<evidence type="ECO:0000313" key="15">
    <source>
        <dbReference type="EMBL" id="EAS50493.1"/>
    </source>
</evidence>
<dbReference type="InterPro" id="IPR009100">
    <property type="entry name" value="AcylCoA_DH/oxidase_NM_dom_sf"/>
</dbReference>
<dbReference type="Gene3D" id="2.40.110.10">
    <property type="entry name" value="Butyryl-CoA Dehydrogenase, subunit A, domain 2"/>
    <property type="match status" value="1"/>
</dbReference>
<protein>
    <recommendedName>
        <fullName evidence="9">3-methylmercaptopropionyl-CoA dehydrogenase</fullName>
        <ecNumber evidence="8">1.3.99.41</ecNumber>
    </recommendedName>
</protein>
<dbReference type="HOGENOM" id="CLU_018204_12_2_5"/>
<evidence type="ECO:0000256" key="5">
    <source>
        <dbReference type="ARBA" id="ARBA00023002"/>
    </source>
</evidence>